<name>A0A9P8ZUW9_9PEZI</name>
<dbReference type="PANTHER" id="PTHR42923:SF26">
    <property type="entry name" value="FMN REDUCTASE LOT6, PUTATIVE (AFU_ORTHOLOGUE AFUA_7G06600)-RELATED"/>
    <property type="match status" value="1"/>
</dbReference>
<dbReference type="GO" id="GO:0016491">
    <property type="term" value="F:oxidoreductase activity"/>
    <property type="evidence" value="ECO:0007669"/>
    <property type="project" value="TreeGrafter"/>
</dbReference>
<dbReference type="GeneID" id="70134435"/>
<reference evidence="2" key="1">
    <citation type="journal article" date="2021" name="Nat. Commun.">
        <title>Genetic determinants of endophytism in the Arabidopsis root mycobiome.</title>
        <authorList>
            <person name="Mesny F."/>
            <person name="Miyauchi S."/>
            <person name="Thiergart T."/>
            <person name="Pickel B."/>
            <person name="Atanasova L."/>
            <person name="Karlsson M."/>
            <person name="Huettel B."/>
            <person name="Barry K.W."/>
            <person name="Haridas S."/>
            <person name="Chen C."/>
            <person name="Bauer D."/>
            <person name="Andreopoulos W."/>
            <person name="Pangilinan J."/>
            <person name="LaButti K."/>
            <person name="Riley R."/>
            <person name="Lipzen A."/>
            <person name="Clum A."/>
            <person name="Drula E."/>
            <person name="Henrissat B."/>
            <person name="Kohler A."/>
            <person name="Grigoriev I.V."/>
            <person name="Martin F.M."/>
            <person name="Hacquard S."/>
        </authorList>
    </citation>
    <scope>NUCLEOTIDE SEQUENCE</scope>
    <source>
        <strain evidence="2">MPI-SDFR-AT-0073</strain>
    </source>
</reference>
<dbReference type="Proteomes" id="UP000758603">
    <property type="component" value="Unassembled WGS sequence"/>
</dbReference>
<keyword evidence="3" id="KW-1185">Reference proteome</keyword>
<dbReference type="InterPro" id="IPR050464">
    <property type="entry name" value="Zeta_carotene_desat/Oxidored"/>
</dbReference>
<accession>A0A9P8ZUW9</accession>
<dbReference type="Pfam" id="PF13450">
    <property type="entry name" value="NAD_binding_8"/>
    <property type="match status" value="1"/>
</dbReference>
<feature type="signal peptide" evidence="1">
    <location>
        <begin position="1"/>
        <end position="24"/>
    </location>
</feature>
<evidence type="ECO:0000313" key="2">
    <source>
        <dbReference type="EMBL" id="KAH6651570.1"/>
    </source>
</evidence>
<gene>
    <name evidence="2" type="ORF">BKA67DRAFT_625990</name>
</gene>
<sequence>MLNNAVSSSATLASLLVSIATCACTPSRNISRDVVIIGGGASGSHAAVWLRDQGKSVALVEKQGVLGGHTAVYNDPDTGKPINVGVQSWIEYENTMDFVKRMGVSTNGSMQFTTLTSKFIDFKTGLPVDGYVLPADTDKYAAFQKFLDICEKYQEMVLPGFFNFPDANSIPEDLLMPFSQFVNKHNISAGVPGIWEATAMGLGNTMDVPTLYVMQASGVPMVRALLGIGAAVVPPSGSLHELYEAIATFLGDDVLYSSTVVKSMRHENGVSVHIANVNQIVTVINAKRLLIAIEPTVENMAPFALDDTEAEVLDKFGFATVFAGILKHPSLELSTSYSNTLPAAAPDNWTVYPTASQVGRIDYLGETADLFQFTAVGTEQDTAESMQVLIGETIDTMIAAGTLPASNGSVSFPAFANHGMMHSRVSADELRAGFIQQQYALQGHRSTYYTGAAFSAGFSTILWAFNEELLPKIIQEI</sequence>
<protein>
    <submittedName>
        <fullName evidence="2">FAD dependent oxidoreductase</fullName>
    </submittedName>
</protein>
<dbReference type="SUPFAM" id="SSF51905">
    <property type="entry name" value="FAD/NAD(P)-binding domain"/>
    <property type="match status" value="1"/>
</dbReference>
<proteinExistence type="predicted"/>
<dbReference type="Gene3D" id="3.50.50.60">
    <property type="entry name" value="FAD/NAD(P)-binding domain"/>
    <property type="match status" value="1"/>
</dbReference>
<evidence type="ECO:0000313" key="3">
    <source>
        <dbReference type="Proteomes" id="UP000758603"/>
    </source>
</evidence>
<keyword evidence="1" id="KW-0732">Signal</keyword>
<evidence type="ECO:0000256" key="1">
    <source>
        <dbReference type="SAM" id="SignalP"/>
    </source>
</evidence>
<organism evidence="2 3">
    <name type="scientific">Truncatella angustata</name>
    <dbReference type="NCBI Taxonomy" id="152316"/>
    <lineage>
        <taxon>Eukaryota</taxon>
        <taxon>Fungi</taxon>
        <taxon>Dikarya</taxon>
        <taxon>Ascomycota</taxon>
        <taxon>Pezizomycotina</taxon>
        <taxon>Sordariomycetes</taxon>
        <taxon>Xylariomycetidae</taxon>
        <taxon>Amphisphaeriales</taxon>
        <taxon>Sporocadaceae</taxon>
        <taxon>Truncatella</taxon>
    </lineage>
</organism>
<feature type="chain" id="PRO_5040225179" evidence="1">
    <location>
        <begin position="25"/>
        <end position="477"/>
    </location>
</feature>
<dbReference type="PANTHER" id="PTHR42923">
    <property type="entry name" value="PROTOPORPHYRINOGEN OXIDASE"/>
    <property type="match status" value="1"/>
</dbReference>
<dbReference type="Gene3D" id="3.30.70.1990">
    <property type="match status" value="1"/>
</dbReference>
<dbReference type="InterPro" id="IPR036188">
    <property type="entry name" value="FAD/NAD-bd_sf"/>
</dbReference>
<dbReference type="Gene3D" id="1.10.405.20">
    <property type="match status" value="1"/>
</dbReference>
<dbReference type="EMBL" id="JAGPXC010000006">
    <property type="protein sequence ID" value="KAH6651570.1"/>
    <property type="molecule type" value="Genomic_DNA"/>
</dbReference>
<dbReference type="AlphaFoldDB" id="A0A9P8ZUW9"/>
<dbReference type="RefSeq" id="XP_045955848.1">
    <property type="nucleotide sequence ID" value="XM_046105544.1"/>
</dbReference>
<comment type="caution">
    <text evidence="2">The sequence shown here is derived from an EMBL/GenBank/DDBJ whole genome shotgun (WGS) entry which is preliminary data.</text>
</comment>
<dbReference type="OrthoDB" id="68575at2759"/>